<name>A0ABD1LS51_9FABA</name>
<protein>
    <submittedName>
        <fullName evidence="3">Uncharacterized protein</fullName>
    </submittedName>
</protein>
<keyword evidence="2" id="KW-0812">Transmembrane</keyword>
<proteinExistence type="predicted"/>
<keyword evidence="4" id="KW-1185">Reference proteome</keyword>
<evidence type="ECO:0000313" key="3">
    <source>
        <dbReference type="EMBL" id="KAL2326329.1"/>
    </source>
</evidence>
<evidence type="ECO:0000313" key="4">
    <source>
        <dbReference type="Proteomes" id="UP001603857"/>
    </source>
</evidence>
<sequence length="147" mass="16529">MALKHRLKQGFNRFMPSIHVCIVPMHLAYAYARRASYRYAKFHLMSNVPTRGAVKMHNGTCFQLKKTANSKTFVERDYIYLFESPHLENPSFFSSSAPSSSRRLMNPFGFIPAPSASPSMPSSIVSTSTTSSPPPPQPEQDDNEANR</sequence>
<feature type="compositionally biased region" description="Low complexity" evidence="1">
    <location>
        <begin position="113"/>
        <end position="131"/>
    </location>
</feature>
<evidence type="ECO:0000256" key="2">
    <source>
        <dbReference type="SAM" id="Phobius"/>
    </source>
</evidence>
<feature type="region of interest" description="Disordered" evidence="1">
    <location>
        <begin position="113"/>
        <end position="147"/>
    </location>
</feature>
<feature type="transmembrane region" description="Helical" evidence="2">
    <location>
        <begin position="14"/>
        <end position="32"/>
    </location>
</feature>
<keyword evidence="2" id="KW-0472">Membrane</keyword>
<gene>
    <name evidence="3" type="ORF">Fmac_025387</name>
</gene>
<dbReference type="AlphaFoldDB" id="A0ABD1LS51"/>
<dbReference type="EMBL" id="JBGMDY010000008">
    <property type="protein sequence ID" value="KAL2326329.1"/>
    <property type="molecule type" value="Genomic_DNA"/>
</dbReference>
<organism evidence="3 4">
    <name type="scientific">Flemingia macrophylla</name>
    <dbReference type="NCBI Taxonomy" id="520843"/>
    <lineage>
        <taxon>Eukaryota</taxon>
        <taxon>Viridiplantae</taxon>
        <taxon>Streptophyta</taxon>
        <taxon>Embryophyta</taxon>
        <taxon>Tracheophyta</taxon>
        <taxon>Spermatophyta</taxon>
        <taxon>Magnoliopsida</taxon>
        <taxon>eudicotyledons</taxon>
        <taxon>Gunneridae</taxon>
        <taxon>Pentapetalae</taxon>
        <taxon>rosids</taxon>
        <taxon>fabids</taxon>
        <taxon>Fabales</taxon>
        <taxon>Fabaceae</taxon>
        <taxon>Papilionoideae</taxon>
        <taxon>50 kb inversion clade</taxon>
        <taxon>NPAAA clade</taxon>
        <taxon>indigoferoid/millettioid clade</taxon>
        <taxon>Phaseoleae</taxon>
        <taxon>Flemingia</taxon>
    </lineage>
</organism>
<comment type="caution">
    <text evidence="3">The sequence shown here is derived from an EMBL/GenBank/DDBJ whole genome shotgun (WGS) entry which is preliminary data.</text>
</comment>
<reference evidence="3 4" key="1">
    <citation type="submission" date="2024-08" db="EMBL/GenBank/DDBJ databases">
        <title>Insights into the chromosomal genome structure of Flemingia macrophylla.</title>
        <authorList>
            <person name="Ding Y."/>
            <person name="Zhao Y."/>
            <person name="Bi W."/>
            <person name="Wu M."/>
            <person name="Zhao G."/>
            <person name="Gong Y."/>
            <person name="Li W."/>
            <person name="Zhang P."/>
        </authorList>
    </citation>
    <scope>NUCLEOTIDE SEQUENCE [LARGE SCALE GENOMIC DNA]</scope>
    <source>
        <strain evidence="3">DYQJB</strain>
        <tissue evidence="3">Leaf</tissue>
    </source>
</reference>
<evidence type="ECO:0000256" key="1">
    <source>
        <dbReference type="SAM" id="MobiDB-lite"/>
    </source>
</evidence>
<accession>A0ABD1LS51</accession>
<dbReference type="Proteomes" id="UP001603857">
    <property type="component" value="Unassembled WGS sequence"/>
</dbReference>
<keyword evidence="2" id="KW-1133">Transmembrane helix</keyword>